<accession>A0A1F8FVT0</accession>
<evidence type="ECO:0000313" key="3">
    <source>
        <dbReference type="Proteomes" id="UP000178117"/>
    </source>
</evidence>
<name>A0A1F8FVT0_9BACT</name>
<sequence>MSENDSMWPVGVFLGLLVSFALVAILGSFSLNGEPIFKTGLLLLLTILFVASSCVVGASVVKIFELRKDLELAKRFIKAFFRNAEGEPIVLRHLGYYAEAVRLAAEHQRILHTKGLEGVGIHPSGNPETLEHQRKEAEKEAKKQFEKNQSFFYTAYDDLLALQDAGWYPTMVQGTMVPGKNHRNWKHWLPKADSEPAV</sequence>
<organism evidence="2 3">
    <name type="scientific">Candidatus Yanofskybacteria bacterium RIFCSPHIGHO2_02_FULL_50_12</name>
    <dbReference type="NCBI Taxonomy" id="1802685"/>
    <lineage>
        <taxon>Bacteria</taxon>
        <taxon>Candidatus Yanofskyibacteriota</taxon>
    </lineage>
</organism>
<dbReference type="AlphaFoldDB" id="A0A1F8FVT0"/>
<keyword evidence="1" id="KW-0812">Transmembrane</keyword>
<evidence type="ECO:0000313" key="2">
    <source>
        <dbReference type="EMBL" id="OGN17277.1"/>
    </source>
</evidence>
<dbReference type="STRING" id="1802685.A3C88_01830"/>
<feature type="transmembrane region" description="Helical" evidence="1">
    <location>
        <begin position="41"/>
        <end position="64"/>
    </location>
</feature>
<proteinExistence type="predicted"/>
<protein>
    <submittedName>
        <fullName evidence="2">Uncharacterized protein</fullName>
    </submittedName>
</protein>
<keyword evidence="1" id="KW-1133">Transmembrane helix</keyword>
<dbReference type="EMBL" id="MGJZ01000014">
    <property type="protein sequence ID" value="OGN17277.1"/>
    <property type="molecule type" value="Genomic_DNA"/>
</dbReference>
<evidence type="ECO:0000256" key="1">
    <source>
        <dbReference type="SAM" id="Phobius"/>
    </source>
</evidence>
<comment type="caution">
    <text evidence="2">The sequence shown here is derived from an EMBL/GenBank/DDBJ whole genome shotgun (WGS) entry which is preliminary data.</text>
</comment>
<gene>
    <name evidence="2" type="ORF">A3C88_01830</name>
</gene>
<dbReference type="Proteomes" id="UP000178117">
    <property type="component" value="Unassembled WGS sequence"/>
</dbReference>
<feature type="transmembrane region" description="Helical" evidence="1">
    <location>
        <begin position="7"/>
        <end position="29"/>
    </location>
</feature>
<reference evidence="2 3" key="1">
    <citation type="journal article" date="2016" name="Nat. Commun.">
        <title>Thousands of microbial genomes shed light on interconnected biogeochemical processes in an aquifer system.</title>
        <authorList>
            <person name="Anantharaman K."/>
            <person name="Brown C.T."/>
            <person name="Hug L.A."/>
            <person name="Sharon I."/>
            <person name="Castelle C.J."/>
            <person name="Probst A.J."/>
            <person name="Thomas B.C."/>
            <person name="Singh A."/>
            <person name="Wilkins M.J."/>
            <person name="Karaoz U."/>
            <person name="Brodie E.L."/>
            <person name="Williams K.H."/>
            <person name="Hubbard S.S."/>
            <person name="Banfield J.F."/>
        </authorList>
    </citation>
    <scope>NUCLEOTIDE SEQUENCE [LARGE SCALE GENOMIC DNA]</scope>
</reference>
<keyword evidence="1" id="KW-0472">Membrane</keyword>